<evidence type="ECO:0000256" key="3">
    <source>
        <dbReference type="ARBA" id="ARBA00023163"/>
    </source>
</evidence>
<evidence type="ECO:0000259" key="4">
    <source>
        <dbReference type="PROSITE" id="PS01124"/>
    </source>
</evidence>
<protein>
    <submittedName>
        <fullName evidence="5">AraC family transcriptional regulator</fullName>
    </submittedName>
</protein>
<dbReference type="Proteomes" id="UP001596028">
    <property type="component" value="Unassembled WGS sequence"/>
</dbReference>
<dbReference type="InterPro" id="IPR050204">
    <property type="entry name" value="AraC_XylS_family_regulators"/>
</dbReference>
<accession>A0ABV9FGX7</accession>
<keyword evidence="3" id="KW-0804">Transcription</keyword>
<dbReference type="InterPro" id="IPR009057">
    <property type="entry name" value="Homeodomain-like_sf"/>
</dbReference>
<feature type="domain" description="HTH araC/xylS-type" evidence="4">
    <location>
        <begin position="169"/>
        <end position="267"/>
    </location>
</feature>
<dbReference type="RefSeq" id="WP_378101050.1">
    <property type="nucleotide sequence ID" value="NZ_JBHSEP010000024.1"/>
</dbReference>
<dbReference type="InterPro" id="IPR018062">
    <property type="entry name" value="HTH_AraC-typ_CS"/>
</dbReference>
<keyword evidence="2" id="KW-0238">DNA-binding</keyword>
<dbReference type="InterPro" id="IPR018060">
    <property type="entry name" value="HTH_AraC"/>
</dbReference>
<evidence type="ECO:0000256" key="1">
    <source>
        <dbReference type="ARBA" id="ARBA00023015"/>
    </source>
</evidence>
<dbReference type="SUPFAM" id="SSF46689">
    <property type="entry name" value="Homeodomain-like"/>
    <property type="match status" value="2"/>
</dbReference>
<name>A0ABV9FGX7_9BACL</name>
<keyword evidence="6" id="KW-1185">Reference proteome</keyword>
<organism evidence="5 6">
    <name type="scientific">Cohnella hongkongensis</name>
    <dbReference type="NCBI Taxonomy" id="178337"/>
    <lineage>
        <taxon>Bacteria</taxon>
        <taxon>Bacillati</taxon>
        <taxon>Bacillota</taxon>
        <taxon>Bacilli</taxon>
        <taxon>Bacillales</taxon>
        <taxon>Paenibacillaceae</taxon>
        <taxon>Cohnella</taxon>
    </lineage>
</organism>
<dbReference type="Gene3D" id="1.10.10.60">
    <property type="entry name" value="Homeodomain-like"/>
    <property type="match status" value="1"/>
</dbReference>
<evidence type="ECO:0000256" key="2">
    <source>
        <dbReference type="ARBA" id="ARBA00023125"/>
    </source>
</evidence>
<evidence type="ECO:0000313" key="5">
    <source>
        <dbReference type="EMBL" id="MFC4601245.1"/>
    </source>
</evidence>
<dbReference type="PRINTS" id="PR00032">
    <property type="entry name" value="HTHARAC"/>
</dbReference>
<dbReference type="PANTHER" id="PTHR46796">
    <property type="entry name" value="HTH-TYPE TRANSCRIPTIONAL ACTIVATOR RHAS-RELATED"/>
    <property type="match status" value="1"/>
</dbReference>
<dbReference type="PROSITE" id="PS01124">
    <property type="entry name" value="HTH_ARAC_FAMILY_2"/>
    <property type="match status" value="1"/>
</dbReference>
<dbReference type="SMART" id="SM00342">
    <property type="entry name" value="HTH_ARAC"/>
    <property type="match status" value="1"/>
</dbReference>
<dbReference type="PROSITE" id="PS00041">
    <property type="entry name" value="HTH_ARAC_FAMILY_1"/>
    <property type="match status" value="1"/>
</dbReference>
<evidence type="ECO:0000313" key="6">
    <source>
        <dbReference type="Proteomes" id="UP001596028"/>
    </source>
</evidence>
<proteinExistence type="predicted"/>
<sequence length="518" mass="58612">MRTVLSRYAPLEYKGACELPIAGEERLKVAADGCDRFGICLQADLLAALDGPGGRPTRIAAGELFHLPAGRASTLQSPAFSSATLLLVSFSGLAAKRSSGSSSAAAGIRSFRFPQMKNWMSEFAGTAADRLSESDYYLAQSRLYAMAAAYLNASATPIRDETALYDDLEKARRRIRDHYDAALDMEELARSSGVGSSRFYKLFRQMTGLSPLKYLITRRLAASLRLLADPNVSVTEAAHSVGYPDEYYFSRLFKKQMGITPTEYALRSQVSVAALCGIYRGDLAALGMTARMTLKRDWELDLANRDRYLREIREARPDFILAGPLPDDLVAELRTIAPLTVYRWHEHSWKTRFADFARLLGLESVAQRWLSDFESKTDNARRHVEERLIDKPFLIVGVRAGNFRVYGKQRRKFTDLLYDELRFQSPAAADDIGFLDLPDVQDVMELDSEHVLFLIEFPADDAFCSELERQWRSKPGRAGVERSCLFIRLEEPFLYNAEMHERLVDQIVDYLFAHRREK</sequence>
<dbReference type="SUPFAM" id="SSF53807">
    <property type="entry name" value="Helical backbone' metal receptor"/>
    <property type="match status" value="1"/>
</dbReference>
<reference evidence="6" key="1">
    <citation type="journal article" date="2019" name="Int. J. Syst. Evol. Microbiol.">
        <title>The Global Catalogue of Microorganisms (GCM) 10K type strain sequencing project: providing services to taxonomists for standard genome sequencing and annotation.</title>
        <authorList>
            <consortium name="The Broad Institute Genomics Platform"/>
            <consortium name="The Broad Institute Genome Sequencing Center for Infectious Disease"/>
            <person name="Wu L."/>
            <person name="Ma J."/>
        </authorList>
    </citation>
    <scope>NUCLEOTIDE SEQUENCE [LARGE SCALE GENOMIC DNA]</scope>
    <source>
        <strain evidence="6">CCUG 49571</strain>
    </source>
</reference>
<dbReference type="InterPro" id="IPR020449">
    <property type="entry name" value="Tscrpt_reg_AraC-type_HTH"/>
</dbReference>
<dbReference type="PANTHER" id="PTHR46796:SF6">
    <property type="entry name" value="ARAC SUBFAMILY"/>
    <property type="match status" value="1"/>
</dbReference>
<gene>
    <name evidence="5" type="ORF">ACFO3S_23585</name>
</gene>
<comment type="caution">
    <text evidence="5">The sequence shown here is derived from an EMBL/GenBank/DDBJ whole genome shotgun (WGS) entry which is preliminary data.</text>
</comment>
<dbReference type="Gene3D" id="3.40.50.1980">
    <property type="entry name" value="Nitrogenase molybdenum iron protein domain"/>
    <property type="match status" value="1"/>
</dbReference>
<dbReference type="Pfam" id="PF12833">
    <property type="entry name" value="HTH_18"/>
    <property type="match status" value="1"/>
</dbReference>
<keyword evidence="1" id="KW-0805">Transcription regulation</keyword>
<dbReference type="EMBL" id="JBHSEP010000024">
    <property type="protein sequence ID" value="MFC4601245.1"/>
    <property type="molecule type" value="Genomic_DNA"/>
</dbReference>